<keyword evidence="1" id="KW-0812">Transmembrane</keyword>
<dbReference type="AlphaFoldDB" id="A0A226DL89"/>
<keyword evidence="1" id="KW-1133">Transmembrane helix</keyword>
<comment type="caution">
    <text evidence="2">The sequence shown here is derived from an EMBL/GenBank/DDBJ whole genome shotgun (WGS) entry which is preliminary data.</text>
</comment>
<organism evidence="2 3">
    <name type="scientific">Folsomia candida</name>
    <name type="common">Springtail</name>
    <dbReference type="NCBI Taxonomy" id="158441"/>
    <lineage>
        <taxon>Eukaryota</taxon>
        <taxon>Metazoa</taxon>
        <taxon>Ecdysozoa</taxon>
        <taxon>Arthropoda</taxon>
        <taxon>Hexapoda</taxon>
        <taxon>Collembola</taxon>
        <taxon>Entomobryomorpha</taxon>
        <taxon>Isotomoidea</taxon>
        <taxon>Isotomidae</taxon>
        <taxon>Proisotominae</taxon>
        <taxon>Folsomia</taxon>
    </lineage>
</organism>
<gene>
    <name evidence="2" type="ORF">Fcan01_20004</name>
</gene>
<reference evidence="2 3" key="1">
    <citation type="submission" date="2015-12" db="EMBL/GenBank/DDBJ databases">
        <title>The genome of Folsomia candida.</title>
        <authorList>
            <person name="Faddeeva A."/>
            <person name="Derks M.F."/>
            <person name="Anvar Y."/>
            <person name="Smit S."/>
            <person name="Van Straalen N."/>
            <person name="Roelofs D."/>
        </authorList>
    </citation>
    <scope>NUCLEOTIDE SEQUENCE [LARGE SCALE GENOMIC DNA]</scope>
    <source>
        <strain evidence="2 3">VU population</strain>
        <tissue evidence="2">Whole body</tissue>
    </source>
</reference>
<evidence type="ECO:0000313" key="3">
    <source>
        <dbReference type="Proteomes" id="UP000198287"/>
    </source>
</evidence>
<evidence type="ECO:0000313" key="2">
    <source>
        <dbReference type="EMBL" id="OXA44976.1"/>
    </source>
</evidence>
<dbReference type="Proteomes" id="UP000198287">
    <property type="component" value="Unassembled WGS sequence"/>
</dbReference>
<accession>A0A226DL89</accession>
<sequence>MLMEDTKFIKRTLIFGSYYRCLPVKWDSNQDTIVLKRSKQQNAVLLSLLIHGLALISRIFATFKHSSSLLQRAQAAIAMVTYLISFLIRLDLPIDPVTVHLVNYMIRQPADKFGPKISKLQLGIRFLYVSTEATSLSISAIVATLTFLSPCQPILISSHLCSANNFYSLQGNIVIQEDEFEDGHCDIVTCDDDIVTVTKSDEKVSLVSFDM</sequence>
<proteinExistence type="predicted"/>
<keyword evidence="1" id="KW-0472">Membrane</keyword>
<protein>
    <submittedName>
        <fullName evidence="2">Uncharacterized protein</fullName>
    </submittedName>
</protein>
<evidence type="ECO:0000256" key="1">
    <source>
        <dbReference type="SAM" id="Phobius"/>
    </source>
</evidence>
<feature type="transmembrane region" description="Helical" evidence="1">
    <location>
        <begin position="43"/>
        <end position="63"/>
    </location>
</feature>
<keyword evidence="3" id="KW-1185">Reference proteome</keyword>
<name>A0A226DL89_FOLCA</name>
<dbReference type="EMBL" id="LNIX01000018">
    <property type="protein sequence ID" value="OXA44976.1"/>
    <property type="molecule type" value="Genomic_DNA"/>
</dbReference>